<accession>A0A498BZS9</accession>
<dbReference type="EMBL" id="RCDB01000003">
    <property type="protein sequence ID" value="RLK47776.1"/>
    <property type="molecule type" value="Genomic_DNA"/>
</dbReference>
<evidence type="ECO:0000313" key="2">
    <source>
        <dbReference type="Proteomes" id="UP000273158"/>
    </source>
</evidence>
<protein>
    <submittedName>
        <fullName evidence="1">Acyl-CoA carboxylase epsilon subunit-like protein</fullName>
    </submittedName>
</protein>
<sequence length="73" mass="7863">MADPDGVVRVDLVRGHADDDELAAVVAVATAAYLQETRAAVAEEQPRRSAWQITATAPRAPLRRDLGWSAHSL</sequence>
<evidence type="ECO:0000313" key="1">
    <source>
        <dbReference type="EMBL" id="RLK47776.1"/>
    </source>
</evidence>
<dbReference type="InterPro" id="IPR032716">
    <property type="entry name" value="ACC_epsilon"/>
</dbReference>
<dbReference type="GO" id="GO:0004658">
    <property type="term" value="F:propionyl-CoA carboxylase activity"/>
    <property type="evidence" value="ECO:0007669"/>
    <property type="project" value="InterPro"/>
</dbReference>
<dbReference type="Proteomes" id="UP000273158">
    <property type="component" value="Unassembled WGS sequence"/>
</dbReference>
<keyword evidence="2" id="KW-1185">Reference proteome</keyword>
<gene>
    <name evidence="1" type="ORF">C7474_2373</name>
</gene>
<comment type="caution">
    <text evidence="1">The sequence shown here is derived from an EMBL/GenBank/DDBJ whole genome shotgun (WGS) entry which is preliminary data.</text>
</comment>
<proteinExistence type="predicted"/>
<dbReference type="Pfam" id="PF13822">
    <property type="entry name" value="ACC_epsilon"/>
    <property type="match status" value="1"/>
</dbReference>
<dbReference type="GO" id="GO:0003989">
    <property type="term" value="F:acetyl-CoA carboxylase activity"/>
    <property type="evidence" value="ECO:0007669"/>
    <property type="project" value="InterPro"/>
</dbReference>
<dbReference type="AlphaFoldDB" id="A0A498BZS9"/>
<reference evidence="1 2" key="1">
    <citation type="journal article" date="2015" name="Stand. Genomic Sci.">
        <title>Genomic Encyclopedia of Bacterial and Archaeal Type Strains, Phase III: the genomes of soil and plant-associated and newly described type strains.</title>
        <authorList>
            <person name="Whitman W.B."/>
            <person name="Woyke T."/>
            <person name="Klenk H.P."/>
            <person name="Zhou Y."/>
            <person name="Lilburn T.G."/>
            <person name="Beck B.J."/>
            <person name="De Vos P."/>
            <person name="Vandamme P."/>
            <person name="Eisen J.A."/>
            <person name="Garrity G."/>
            <person name="Hugenholtz P."/>
            <person name="Kyrpides N.C."/>
        </authorList>
    </citation>
    <scope>NUCLEOTIDE SEQUENCE [LARGE SCALE GENOMIC DNA]</scope>
    <source>
        <strain evidence="1 2">S2T63</strain>
    </source>
</reference>
<name>A0A498BZS9_9MICO</name>
<organism evidence="1 2">
    <name type="scientific">Microbacterium telephonicum</name>
    <dbReference type="NCBI Taxonomy" id="1714841"/>
    <lineage>
        <taxon>Bacteria</taxon>
        <taxon>Bacillati</taxon>
        <taxon>Actinomycetota</taxon>
        <taxon>Actinomycetes</taxon>
        <taxon>Micrococcales</taxon>
        <taxon>Microbacteriaceae</taxon>
        <taxon>Microbacterium</taxon>
    </lineage>
</organism>